<evidence type="ECO:0000259" key="4">
    <source>
        <dbReference type="Pfam" id="PF25917"/>
    </source>
</evidence>
<dbReference type="InterPro" id="IPR058625">
    <property type="entry name" value="MdtA-like_BSH"/>
</dbReference>
<dbReference type="SUPFAM" id="SSF111369">
    <property type="entry name" value="HlyD-like secretion proteins"/>
    <property type="match status" value="2"/>
</dbReference>
<dbReference type="STRING" id="1354304.XPG1_2894"/>
<dbReference type="InterPro" id="IPR050739">
    <property type="entry name" value="MFP"/>
</dbReference>
<keyword evidence="7" id="KW-1185">Reference proteome</keyword>
<sequence length="335" mass="38148">MMKSIRIIIIAFVLSLVVFYFYWYFYWRFFQTTNNAYVQADITNVNSHLSAIVMESNIQDNHKVKKGDFLVQLNKSEFMLNKQKAMAKLEQNESTLINAQASYKMQQNVVEEYRNSLISTKVSLKYEYQKLERFWILKKRHYVSQNDLDDAISNYKIATSKYHEAQAKLRTQISKLVVQESKIKQAKATIRQAVVSLNQAELMLNYTRIVAPRDGVIANRSIQVGGMIQAGQSIANIVSNQTPWIRANFKETQISRMHKGQPVKVSIDAYPDKIFPAKVDSISPATGATFALLPPNNATGNFTKIVQRVSVKIVFDLPEEIDSGLSATVTVDTRS</sequence>
<dbReference type="EMBL" id="FO704551">
    <property type="protein sequence ID" value="CDG22541.1"/>
    <property type="molecule type" value="Genomic_DNA"/>
</dbReference>
<keyword evidence="2" id="KW-0812">Transmembrane</keyword>
<dbReference type="AlphaFoldDB" id="A0A068R6I5"/>
<feature type="domain" description="Multidrug resistance protein MdtA-like alpha-helical hairpin" evidence="3">
    <location>
        <begin position="112"/>
        <end position="207"/>
    </location>
</feature>
<evidence type="ECO:0000256" key="2">
    <source>
        <dbReference type="SAM" id="Phobius"/>
    </source>
</evidence>
<dbReference type="Gene3D" id="2.40.30.170">
    <property type="match status" value="1"/>
</dbReference>
<protein>
    <submittedName>
        <fullName evidence="6">Multidrug resistance protein A</fullName>
    </submittedName>
</protein>
<evidence type="ECO:0000256" key="1">
    <source>
        <dbReference type="ARBA" id="ARBA00009477"/>
    </source>
</evidence>
<dbReference type="PANTHER" id="PTHR30386">
    <property type="entry name" value="MEMBRANE FUSION SUBUNIT OF EMRAB-TOLC MULTIDRUG EFFLUX PUMP"/>
    <property type="match status" value="1"/>
</dbReference>
<name>A0A068R6I5_9GAMM</name>
<evidence type="ECO:0000259" key="3">
    <source>
        <dbReference type="Pfam" id="PF25876"/>
    </source>
</evidence>
<dbReference type="Pfam" id="PF25954">
    <property type="entry name" value="Beta-barrel_RND_2"/>
    <property type="match status" value="1"/>
</dbReference>
<comment type="similarity">
    <text evidence="1">Belongs to the membrane fusion protein (MFP) (TC 8.A.1) family.</text>
</comment>
<dbReference type="Pfam" id="PF25876">
    <property type="entry name" value="HH_MFP_RND"/>
    <property type="match status" value="1"/>
</dbReference>
<evidence type="ECO:0000313" key="6">
    <source>
        <dbReference type="EMBL" id="CDG22541.1"/>
    </source>
</evidence>
<gene>
    <name evidence="6" type="ORF">XPG1_2894</name>
</gene>
<dbReference type="RefSeq" id="WP_231853021.1">
    <property type="nucleotide sequence ID" value="NZ_FO704551.1"/>
</dbReference>
<dbReference type="Proteomes" id="UP000032735">
    <property type="component" value="Chromosome"/>
</dbReference>
<dbReference type="HOGENOM" id="CLU_018816_15_1_6"/>
<feature type="transmembrane region" description="Helical" evidence="2">
    <location>
        <begin position="7"/>
        <end position="27"/>
    </location>
</feature>
<evidence type="ECO:0000259" key="5">
    <source>
        <dbReference type="Pfam" id="PF25954"/>
    </source>
</evidence>
<evidence type="ECO:0000313" key="7">
    <source>
        <dbReference type="Proteomes" id="UP000032735"/>
    </source>
</evidence>
<dbReference type="InterPro" id="IPR058624">
    <property type="entry name" value="MdtA-like_HH"/>
</dbReference>
<dbReference type="Pfam" id="PF25917">
    <property type="entry name" value="BSH_RND"/>
    <property type="match status" value="1"/>
</dbReference>
<dbReference type="GO" id="GO:0055085">
    <property type="term" value="P:transmembrane transport"/>
    <property type="evidence" value="ECO:0007669"/>
    <property type="project" value="InterPro"/>
</dbReference>
<organism evidence="6 7">
    <name type="scientific">Xenorhabdus poinarii G6</name>
    <dbReference type="NCBI Taxonomy" id="1354304"/>
    <lineage>
        <taxon>Bacteria</taxon>
        <taxon>Pseudomonadati</taxon>
        <taxon>Pseudomonadota</taxon>
        <taxon>Gammaproteobacteria</taxon>
        <taxon>Enterobacterales</taxon>
        <taxon>Morganellaceae</taxon>
        <taxon>Xenorhabdus</taxon>
    </lineage>
</organism>
<keyword evidence="2" id="KW-1133">Transmembrane helix</keyword>
<dbReference type="InterPro" id="IPR058792">
    <property type="entry name" value="Beta-barrel_RND_2"/>
</dbReference>
<dbReference type="KEGG" id="xpo:XPG1_2894"/>
<reference evidence="6 7" key="1">
    <citation type="submission" date="2013-07" db="EMBL/GenBank/DDBJ databases">
        <authorList>
            <person name="Genoscope - CEA"/>
        </authorList>
    </citation>
    <scope>NUCLEOTIDE SEQUENCE [LARGE SCALE GENOMIC DNA]</scope>
    <source>
        <strain evidence="6 7">G6</strain>
    </source>
</reference>
<feature type="domain" description="Multidrug resistance protein MdtA-like barrel-sandwich hybrid" evidence="4">
    <location>
        <begin position="43"/>
        <end position="238"/>
    </location>
</feature>
<proteinExistence type="inferred from homology"/>
<feature type="domain" description="CusB-like beta-barrel" evidence="5">
    <location>
        <begin position="244"/>
        <end position="286"/>
    </location>
</feature>
<dbReference type="PANTHER" id="PTHR30386:SF24">
    <property type="entry name" value="MULTIDRUG RESISTANCE EFFLUX PUMP"/>
    <property type="match status" value="1"/>
</dbReference>
<accession>A0A068R6I5</accession>
<dbReference type="Gene3D" id="2.40.50.100">
    <property type="match status" value="1"/>
</dbReference>
<keyword evidence="2" id="KW-0472">Membrane</keyword>
<dbReference type="Gene3D" id="1.10.287.470">
    <property type="entry name" value="Helix hairpin bin"/>
    <property type="match status" value="1"/>
</dbReference>